<dbReference type="GO" id="GO:0008270">
    <property type="term" value="F:zinc ion binding"/>
    <property type="evidence" value="ECO:0007669"/>
    <property type="project" value="UniProtKB-KW"/>
</dbReference>
<comment type="caution">
    <text evidence="10">The sequence shown here is derived from an EMBL/GenBank/DDBJ whole genome shotgun (WGS) entry which is preliminary data.</text>
</comment>
<evidence type="ECO:0000256" key="3">
    <source>
        <dbReference type="ARBA" id="ARBA00022771"/>
    </source>
</evidence>
<accession>A0ABD5SK33</accession>
<feature type="region of interest" description="Disordered" evidence="8">
    <location>
        <begin position="49"/>
        <end position="101"/>
    </location>
</feature>
<dbReference type="Gene3D" id="1.10.472.170">
    <property type="match status" value="1"/>
</dbReference>
<evidence type="ECO:0000313" key="10">
    <source>
        <dbReference type="EMBL" id="MFC6763947.1"/>
    </source>
</evidence>
<evidence type="ECO:0000259" key="9">
    <source>
        <dbReference type="PROSITE" id="PS51134"/>
    </source>
</evidence>
<gene>
    <name evidence="10" type="ORF">ACFQE6_02415</name>
</gene>
<evidence type="ECO:0000256" key="2">
    <source>
        <dbReference type="ARBA" id="ARBA00022737"/>
    </source>
</evidence>
<organism evidence="10 11">
    <name type="scientific">Natrinema soli</name>
    <dbReference type="NCBI Taxonomy" id="1930624"/>
    <lineage>
        <taxon>Archaea</taxon>
        <taxon>Methanobacteriati</taxon>
        <taxon>Methanobacteriota</taxon>
        <taxon>Stenosarchaea group</taxon>
        <taxon>Halobacteria</taxon>
        <taxon>Halobacteriales</taxon>
        <taxon>Natrialbaceae</taxon>
        <taxon>Natrinema</taxon>
    </lineage>
</organism>
<dbReference type="PANTHER" id="PTHR11618">
    <property type="entry name" value="TRANSCRIPTION INITIATION FACTOR IIB-RELATED"/>
    <property type="match status" value="1"/>
</dbReference>
<evidence type="ECO:0000313" key="11">
    <source>
        <dbReference type="Proteomes" id="UP001596383"/>
    </source>
</evidence>
<evidence type="ECO:0000256" key="7">
    <source>
        <dbReference type="PROSITE-ProRule" id="PRU00469"/>
    </source>
</evidence>
<dbReference type="SMART" id="SM00385">
    <property type="entry name" value="CYCLIN"/>
    <property type="match status" value="2"/>
</dbReference>
<sequence length="309" mass="34082">MATRDIYTTTCDDGVQTTPTTCPDCGGNVRRTDHERICEDCGRILEDTQLDRGPDWGRHDEQGSKKRTGAPLTPTRHDRGLSTEIGYTQDGHGNALSSTKRRQLNRLRREQSRAQWQSKAERNLAYGLGEIRRIVARLGLAQSIRDQACSLFRTAQSEQLCRGRSLEAVAAASVYATTRCNGLGRSRAEVAACARCDQTGLTNAYTVMNVELELPTQPITATDRIPRLATELEVPDQVRRRALELAQTAHERGLMIGCRPSGVAAGCLYLAAQRVGFCLSQQRIADIAGTSPNTLRSRRDELLEIEAEA</sequence>
<dbReference type="InterPro" id="IPR000812">
    <property type="entry name" value="TFIIB"/>
</dbReference>
<keyword evidence="3 7" id="KW-0863">Zinc-finger</keyword>
<dbReference type="SUPFAM" id="SSF47954">
    <property type="entry name" value="Cyclin-like"/>
    <property type="match status" value="2"/>
</dbReference>
<evidence type="ECO:0000256" key="6">
    <source>
        <dbReference type="ARBA" id="ARBA00023163"/>
    </source>
</evidence>
<keyword evidence="3 7" id="KW-0479">Metal-binding</keyword>
<dbReference type="Pfam" id="PF08271">
    <property type="entry name" value="Zn_Ribbon_TF"/>
    <property type="match status" value="1"/>
</dbReference>
<evidence type="ECO:0000256" key="4">
    <source>
        <dbReference type="ARBA" id="ARBA00022833"/>
    </source>
</evidence>
<evidence type="ECO:0000256" key="8">
    <source>
        <dbReference type="SAM" id="MobiDB-lite"/>
    </source>
</evidence>
<keyword evidence="5" id="KW-0805">Transcription regulation</keyword>
<dbReference type="InterPro" id="IPR013137">
    <property type="entry name" value="Znf_TFIIB"/>
</dbReference>
<dbReference type="Proteomes" id="UP001596383">
    <property type="component" value="Unassembled WGS sequence"/>
</dbReference>
<protein>
    <submittedName>
        <fullName evidence="10">Transcription initiation factor IIB family protein</fullName>
    </submittedName>
</protein>
<keyword evidence="4" id="KW-0862">Zinc</keyword>
<dbReference type="InterPro" id="IPR036915">
    <property type="entry name" value="Cyclin-like_sf"/>
</dbReference>
<comment type="similarity">
    <text evidence="1">Belongs to the TFIIB family.</text>
</comment>
<dbReference type="Gene3D" id="1.10.472.10">
    <property type="entry name" value="Cyclin-like"/>
    <property type="match status" value="1"/>
</dbReference>
<name>A0ABD5SK33_9EURY</name>
<dbReference type="SUPFAM" id="SSF57783">
    <property type="entry name" value="Zinc beta-ribbon"/>
    <property type="match status" value="1"/>
</dbReference>
<dbReference type="InterPro" id="IPR013150">
    <property type="entry name" value="TFIIB_cyclin"/>
</dbReference>
<dbReference type="AlphaFoldDB" id="A0ABD5SK33"/>
<dbReference type="EMBL" id="JBHSWV010000034">
    <property type="protein sequence ID" value="MFC6763947.1"/>
    <property type="molecule type" value="Genomic_DNA"/>
</dbReference>
<keyword evidence="2" id="KW-0677">Repeat</keyword>
<dbReference type="RefSeq" id="WP_273737052.1">
    <property type="nucleotide sequence ID" value="NZ_JAQIVI010000034.1"/>
</dbReference>
<evidence type="ECO:0000256" key="1">
    <source>
        <dbReference type="ARBA" id="ARBA00010857"/>
    </source>
</evidence>
<keyword evidence="11" id="KW-1185">Reference proteome</keyword>
<dbReference type="InterPro" id="IPR013763">
    <property type="entry name" value="Cyclin-like_dom"/>
</dbReference>
<feature type="domain" description="TFIIB-type" evidence="9">
    <location>
        <begin position="18"/>
        <end position="46"/>
    </location>
</feature>
<dbReference type="PROSITE" id="PS51134">
    <property type="entry name" value="ZF_TFIIB"/>
    <property type="match status" value="1"/>
</dbReference>
<dbReference type="PRINTS" id="PR00685">
    <property type="entry name" value="TIFACTORIIB"/>
</dbReference>
<feature type="compositionally biased region" description="Basic and acidic residues" evidence="8">
    <location>
        <begin position="49"/>
        <end position="64"/>
    </location>
</feature>
<evidence type="ECO:0000256" key="5">
    <source>
        <dbReference type="ARBA" id="ARBA00023015"/>
    </source>
</evidence>
<dbReference type="PANTHER" id="PTHR11618:SF13">
    <property type="entry name" value="TRANSCRIPTION INITIATION FACTOR IIB"/>
    <property type="match status" value="1"/>
</dbReference>
<keyword evidence="6" id="KW-0804">Transcription</keyword>
<proteinExistence type="inferred from homology"/>
<dbReference type="Pfam" id="PF00382">
    <property type="entry name" value="TFIIB"/>
    <property type="match status" value="2"/>
</dbReference>
<reference evidence="10 11" key="1">
    <citation type="journal article" date="2019" name="Int. J. Syst. Evol. Microbiol.">
        <title>The Global Catalogue of Microorganisms (GCM) 10K type strain sequencing project: providing services to taxonomists for standard genome sequencing and annotation.</title>
        <authorList>
            <consortium name="The Broad Institute Genomics Platform"/>
            <consortium name="The Broad Institute Genome Sequencing Center for Infectious Disease"/>
            <person name="Wu L."/>
            <person name="Ma J."/>
        </authorList>
    </citation>
    <scope>NUCLEOTIDE SEQUENCE [LARGE SCALE GENOMIC DNA]</scope>
    <source>
        <strain evidence="10 11">LMG 29247</strain>
    </source>
</reference>